<name>A0AC35G6A5_9BILA</name>
<accession>A0AC35G6A5</accession>
<dbReference type="Proteomes" id="UP000887580">
    <property type="component" value="Unplaced"/>
</dbReference>
<protein>
    <submittedName>
        <fullName evidence="2">CUB domain-containing protein</fullName>
    </submittedName>
</protein>
<organism evidence="1 2">
    <name type="scientific">Panagrolaimus sp. PS1159</name>
    <dbReference type="NCBI Taxonomy" id="55785"/>
    <lineage>
        <taxon>Eukaryota</taxon>
        <taxon>Metazoa</taxon>
        <taxon>Ecdysozoa</taxon>
        <taxon>Nematoda</taxon>
        <taxon>Chromadorea</taxon>
        <taxon>Rhabditida</taxon>
        <taxon>Tylenchina</taxon>
        <taxon>Panagrolaimomorpha</taxon>
        <taxon>Panagrolaimoidea</taxon>
        <taxon>Panagrolaimidae</taxon>
        <taxon>Panagrolaimus</taxon>
    </lineage>
</organism>
<evidence type="ECO:0000313" key="2">
    <source>
        <dbReference type="WBParaSite" id="PS1159_v2.g24023.t1"/>
    </source>
</evidence>
<evidence type="ECO:0000313" key="1">
    <source>
        <dbReference type="Proteomes" id="UP000887580"/>
    </source>
</evidence>
<dbReference type="WBParaSite" id="PS1159_v2.g24023.t1">
    <property type="protein sequence ID" value="PS1159_v2.g24023.t1"/>
    <property type="gene ID" value="PS1159_v2.g24023"/>
</dbReference>
<proteinExistence type="predicted"/>
<reference evidence="2" key="1">
    <citation type="submission" date="2022-11" db="UniProtKB">
        <authorList>
            <consortium name="WormBaseParasite"/>
        </authorList>
    </citation>
    <scope>IDENTIFICATION</scope>
</reference>
<sequence length="964" mass="107231">MIILFFVVIIINFFTFSQAVQNVECGSTTTVSNGDFAFLRSTAFPKNYKINCQAGFQTDSGNYLWLAMYNGATGAVGFDQNTYEHAAIPSYNSNYDVLTVSQTSNFSYFQLSQNNNLNWTAFEAVVLSYNPISFCPFAQKNITLSANMVIPIASDFGSQKIHATCGWTFITEPNQKLKVTIKQLRMATGFSFTLTTDGNPIDSFNTPVTADNPQIHYYDSTSGIFQFTMNNANSSNSNFLAFISAVNNTAVSNNKECKSETNSSNYLTVTNLDYVNGYNAFDSCKYTMSIPASKELLLHVDTSFIERNADTLDIYSGSSKIVLNNASYYHLTSNYNGSIIQFSSDGNTQQAGFSLHYNTIDCKCANTTFVAPCSGGTLFPTPNAPFFCRNMNCNYTIVKDSTCPNNTFFTLKLNLKMRDNLDNINVYLNGNFNEKLTSKNYNRKAYSFNSHPLLQFSSSDYANVTTDFENSWSIDVNYGDAPNILLTHNLTTVNPTYTVWLDDMHKGDTIVVCAPTGNTLEMFLSSYTCNGNLSNYGLYDSQNFENFVLNLDSSNICSQNTQHLPSKTSTSGCFTLYNLYKTAPVNTTVLFRLKEVHSKNCAGGNNVVQILQNITSTFSMSSTTSGSCELTILSATSLEIFGIQINQLSSSPNTIFNLKSPINQKKVLDLNSSEILYYLPLNFYTPALSIMIPYGKMLSITATPFTDKTGYITVKSARAILASPSYYGFKKSFGNYLYNIQPIGYENYVVKQLNSQVYVYGYQYYDQNHYYYFKENDNVTLSNVFDQLFETQTDSPNDGFLIEYSVPNAPYPASSIPYFTTTASSYFTYPISPMATQWPTSGPISTIRSSNNLICLSDSGHVKCSYYDNYCVYLSGTYKGAYVSYQGCSLGFSQGTEICTENEFTQGTTEGNTYTLQCCDENNCNTGKSGNVGTGGYAEKNQFCAGIGFIVLFSNYFVIKFLCI</sequence>